<keyword evidence="2 7" id="KW-0929">Antimicrobial</keyword>
<dbReference type="InterPro" id="IPR034690">
    <property type="entry name" value="Endolysin_T4_type"/>
</dbReference>
<dbReference type="SUPFAM" id="SSF53955">
    <property type="entry name" value="Lysozyme-like"/>
    <property type="match status" value="1"/>
</dbReference>
<dbReference type="InterPro" id="IPR051018">
    <property type="entry name" value="Bacteriophage_GH24"/>
</dbReference>
<organism evidence="10 11">
    <name type="scientific">Candidatus Accumulibacter affinis</name>
    <dbReference type="NCBI Taxonomy" id="2954384"/>
    <lineage>
        <taxon>Bacteria</taxon>
        <taxon>Pseudomonadati</taxon>
        <taxon>Pseudomonadota</taxon>
        <taxon>Betaproteobacteria</taxon>
        <taxon>Candidatus Accumulibacter</taxon>
    </lineage>
</organism>
<keyword evidence="8" id="KW-0732">Signal</keyword>
<evidence type="ECO:0000256" key="8">
    <source>
        <dbReference type="SAM" id="SignalP"/>
    </source>
</evidence>
<feature type="signal peptide" evidence="8">
    <location>
        <begin position="1"/>
        <end position="28"/>
    </location>
</feature>
<protein>
    <recommendedName>
        <fullName evidence="7">Lysozyme</fullName>
        <ecNumber evidence="7">3.2.1.17</ecNumber>
    </recommendedName>
</protein>
<comment type="caution">
    <text evidence="10">The sequence shown here is derived from an EMBL/GenBank/DDBJ whole genome shotgun (WGS) entry which is preliminary data.</text>
</comment>
<dbReference type="Pfam" id="PF00959">
    <property type="entry name" value="Phage_lysozyme"/>
    <property type="match status" value="1"/>
</dbReference>
<keyword evidence="5" id="KW-1035">Host cytoplasm</keyword>
<dbReference type="CDD" id="cd00737">
    <property type="entry name" value="lyz_endolysin_autolysin"/>
    <property type="match status" value="1"/>
</dbReference>
<evidence type="ECO:0000256" key="4">
    <source>
        <dbReference type="ARBA" id="ARBA00022801"/>
    </source>
</evidence>
<feature type="chain" id="PRO_5036978187" description="Lysozyme" evidence="8">
    <location>
        <begin position="29"/>
        <end position="430"/>
    </location>
</feature>
<comment type="catalytic activity">
    <reaction evidence="1 7">
        <text>Hydrolysis of (1-&gt;4)-beta-linkages between N-acetylmuramic acid and N-acetyl-D-glucosamine residues in a peptidoglycan and between N-acetyl-D-glucosamine residues in chitodextrins.</text>
        <dbReference type="EC" id="3.2.1.17"/>
    </reaction>
</comment>
<dbReference type="PANTHER" id="PTHR38107:SF3">
    <property type="entry name" value="LYSOZYME RRRD-RELATED"/>
    <property type="match status" value="1"/>
</dbReference>
<dbReference type="GO" id="GO:0031640">
    <property type="term" value="P:killing of cells of another organism"/>
    <property type="evidence" value="ECO:0007669"/>
    <property type="project" value="UniProtKB-KW"/>
</dbReference>
<comment type="similarity">
    <text evidence="7">Belongs to the glycosyl hydrolase 24 family.</text>
</comment>
<dbReference type="InterPro" id="IPR025493">
    <property type="entry name" value="DUF4384"/>
</dbReference>
<sequence length="430" mass="45874">MSEGVGCRLLACAIIGVLAAATAPAAVAAAEVAAGQSAPRTSKSFRRATEEAATLSGGLTVGVNRNSLRDGELLVVTVDVPSDGYLNVLSVGPDDVPTVLFPNQKHSDNRVTAGLFSLPTQQMKFDLKATKPYGPTLIAAFLSKEPLDFYQSGAGERDAQDRMQEPFARLSASSRSQLEKLAAKSFAVSPRAAPLRGGMAYGLVCAASGPCDATAMAPGSGDPPAEERLTPGILLEPEVELPLPKGVWLRPVYDKGIRLSKLSEGFLPRLYNDAERYCSIAYGHLVRKAPCDGSEPAALQRGVSEAQGEKLLAEDMRRAQRAVTSLVTTTLSDGQYAALCDFTYNVGVGNLQRSTLLKVVNAGEHDRVPGQLRRWNKANGEESRGLTIRRQREIALYFEGEALPKTPPGDQDLTPIDIRVGEPAVATQEE</sequence>
<evidence type="ECO:0000256" key="3">
    <source>
        <dbReference type="ARBA" id="ARBA00022638"/>
    </source>
</evidence>
<dbReference type="InterPro" id="IPR033907">
    <property type="entry name" value="Endolysin_autolysin"/>
</dbReference>
<dbReference type="EMBL" id="JADJOT010000008">
    <property type="protein sequence ID" value="MBK7953986.1"/>
    <property type="molecule type" value="Genomic_DNA"/>
</dbReference>
<evidence type="ECO:0000256" key="1">
    <source>
        <dbReference type="ARBA" id="ARBA00000632"/>
    </source>
</evidence>
<evidence type="ECO:0000256" key="6">
    <source>
        <dbReference type="ARBA" id="ARBA00023295"/>
    </source>
</evidence>
<evidence type="ECO:0000313" key="11">
    <source>
        <dbReference type="Proteomes" id="UP000706151"/>
    </source>
</evidence>
<keyword evidence="3 7" id="KW-0081">Bacteriolytic enzyme</keyword>
<evidence type="ECO:0000313" key="10">
    <source>
        <dbReference type="EMBL" id="MBK7953986.1"/>
    </source>
</evidence>
<dbReference type="GO" id="GO:0009253">
    <property type="term" value="P:peptidoglycan catabolic process"/>
    <property type="evidence" value="ECO:0007669"/>
    <property type="project" value="InterPro"/>
</dbReference>
<dbReference type="InterPro" id="IPR023346">
    <property type="entry name" value="Lysozyme-like_dom_sf"/>
</dbReference>
<accession>A0A935T924</accession>
<dbReference type="Proteomes" id="UP000706151">
    <property type="component" value="Unassembled WGS sequence"/>
</dbReference>
<feature type="domain" description="DUF4384" evidence="9">
    <location>
        <begin position="68"/>
        <end position="146"/>
    </location>
</feature>
<evidence type="ECO:0000256" key="2">
    <source>
        <dbReference type="ARBA" id="ARBA00022529"/>
    </source>
</evidence>
<proteinExistence type="inferred from homology"/>
<dbReference type="EC" id="3.2.1.17" evidence="7"/>
<dbReference type="HAMAP" id="MF_04110">
    <property type="entry name" value="ENDOLYSIN_T4"/>
    <property type="match status" value="1"/>
</dbReference>
<dbReference type="Gene3D" id="1.10.530.40">
    <property type="match status" value="1"/>
</dbReference>
<reference evidence="10 11" key="1">
    <citation type="submission" date="2020-10" db="EMBL/GenBank/DDBJ databases">
        <title>Connecting structure to function with the recovery of over 1000 high-quality activated sludge metagenome-assembled genomes encoding full-length rRNA genes using long-read sequencing.</title>
        <authorList>
            <person name="Singleton C.M."/>
            <person name="Petriglieri F."/>
            <person name="Kristensen J.M."/>
            <person name="Kirkegaard R.H."/>
            <person name="Michaelsen T.Y."/>
            <person name="Andersen M.H."/>
            <person name="Karst S.M."/>
            <person name="Dueholm M.S."/>
            <person name="Nielsen P.H."/>
            <person name="Albertsen M."/>
        </authorList>
    </citation>
    <scope>NUCLEOTIDE SEQUENCE [LARGE SCALE GENOMIC DNA]</scope>
    <source>
        <strain evidence="10">Fred_18-Q3-R57-64_BAT3C.720</strain>
    </source>
</reference>
<dbReference type="Pfam" id="PF14326">
    <property type="entry name" value="DUF4384"/>
    <property type="match status" value="1"/>
</dbReference>
<evidence type="ECO:0000256" key="5">
    <source>
        <dbReference type="ARBA" id="ARBA00023200"/>
    </source>
</evidence>
<keyword evidence="4 7" id="KW-0378">Hydrolase</keyword>
<dbReference type="AlphaFoldDB" id="A0A935T924"/>
<dbReference type="GO" id="GO:0042742">
    <property type="term" value="P:defense response to bacterium"/>
    <property type="evidence" value="ECO:0007669"/>
    <property type="project" value="UniProtKB-KW"/>
</dbReference>
<dbReference type="PANTHER" id="PTHR38107">
    <property type="match status" value="1"/>
</dbReference>
<dbReference type="InterPro" id="IPR023347">
    <property type="entry name" value="Lysozyme_dom_sf"/>
</dbReference>
<dbReference type="GO" id="GO:0016998">
    <property type="term" value="P:cell wall macromolecule catabolic process"/>
    <property type="evidence" value="ECO:0007669"/>
    <property type="project" value="InterPro"/>
</dbReference>
<keyword evidence="6 7" id="KW-0326">Glycosidase</keyword>
<dbReference type="InterPro" id="IPR002196">
    <property type="entry name" value="Glyco_hydro_24"/>
</dbReference>
<name>A0A935T924_9PROT</name>
<evidence type="ECO:0000259" key="9">
    <source>
        <dbReference type="Pfam" id="PF14326"/>
    </source>
</evidence>
<dbReference type="GO" id="GO:0003796">
    <property type="term" value="F:lysozyme activity"/>
    <property type="evidence" value="ECO:0007669"/>
    <property type="project" value="UniProtKB-EC"/>
</dbReference>
<gene>
    <name evidence="10" type="ORF">IPK02_08530</name>
</gene>
<evidence type="ECO:0000256" key="7">
    <source>
        <dbReference type="RuleBase" id="RU003788"/>
    </source>
</evidence>